<dbReference type="AlphaFoldDB" id="A0A561TSC4"/>
<organism evidence="1 2">
    <name type="scientific">Kitasatospora viridis</name>
    <dbReference type="NCBI Taxonomy" id="281105"/>
    <lineage>
        <taxon>Bacteria</taxon>
        <taxon>Bacillati</taxon>
        <taxon>Actinomycetota</taxon>
        <taxon>Actinomycetes</taxon>
        <taxon>Kitasatosporales</taxon>
        <taxon>Streptomycetaceae</taxon>
        <taxon>Kitasatospora</taxon>
    </lineage>
</organism>
<dbReference type="EMBL" id="VIWT01000003">
    <property type="protein sequence ID" value="TWF90015.1"/>
    <property type="molecule type" value="Genomic_DNA"/>
</dbReference>
<evidence type="ECO:0008006" key="3">
    <source>
        <dbReference type="Google" id="ProtNLM"/>
    </source>
</evidence>
<evidence type="ECO:0000313" key="1">
    <source>
        <dbReference type="EMBL" id="TWF90015.1"/>
    </source>
</evidence>
<accession>A0A561TSC4</accession>
<gene>
    <name evidence="1" type="ORF">FHX73_1359</name>
</gene>
<protein>
    <recommendedName>
        <fullName evidence="3">Self-protective colicin-like immunity protein</fullName>
    </recommendedName>
</protein>
<proteinExistence type="predicted"/>
<dbReference type="OrthoDB" id="4225757at2"/>
<keyword evidence="2" id="KW-1185">Reference proteome</keyword>
<comment type="caution">
    <text evidence="1">The sequence shown here is derived from an EMBL/GenBank/DDBJ whole genome shotgun (WGS) entry which is preliminary data.</text>
</comment>
<evidence type="ECO:0000313" key="2">
    <source>
        <dbReference type="Proteomes" id="UP000317940"/>
    </source>
</evidence>
<name>A0A561TSC4_9ACTN</name>
<reference evidence="1 2" key="1">
    <citation type="submission" date="2019-06" db="EMBL/GenBank/DDBJ databases">
        <title>Sequencing the genomes of 1000 actinobacteria strains.</title>
        <authorList>
            <person name="Klenk H.-P."/>
        </authorList>
    </citation>
    <scope>NUCLEOTIDE SEQUENCE [LARGE SCALE GENOMIC DNA]</scope>
    <source>
        <strain evidence="1 2">DSM 44826</strain>
    </source>
</reference>
<dbReference type="Proteomes" id="UP000317940">
    <property type="component" value="Unassembled WGS sequence"/>
</dbReference>
<sequence>MSASQQPRLDEIEERFAAVLAGRLSRDEADRWAGEWITAEGLAWDDVSWWALGLLHGIDLPAGPEDGFLHDDAQVRSWLAELQVRRAA</sequence>
<dbReference type="RefSeq" id="WP_145909266.1">
    <property type="nucleotide sequence ID" value="NZ_BAAAMZ010000001.1"/>
</dbReference>